<keyword evidence="1" id="KW-0472">Membrane</keyword>
<keyword evidence="1" id="KW-1133">Transmembrane helix</keyword>
<evidence type="ECO:0000313" key="3">
    <source>
        <dbReference type="Proteomes" id="UP001499974"/>
    </source>
</evidence>
<dbReference type="Proteomes" id="UP001499974">
    <property type="component" value="Unassembled WGS sequence"/>
</dbReference>
<dbReference type="RefSeq" id="WP_345518346.1">
    <property type="nucleotide sequence ID" value="NZ_BAABKM010000001.1"/>
</dbReference>
<keyword evidence="3" id="KW-1185">Reference proteome</keyword>
<organism evidence="2 3">
    <name type="scientific">Nocardioides conyzicola</name>
    <dbReference type="NCBI Taxonomy" id="1651781"/>
    <lineage>
        <taxon>Bacteria</taxon>
        <taxon>Bacillati</taxon>
        <taxon>Actinomycetota</taxon>
        <taxon>Actinomycetes</taxon>
        <taxon>Propionibacteriales</taxon>
        <taxon>Nocardioidaceae</taxon>
        <taxon>Nocardioides</taxon>
    </lineage>
</organism>
<name>A0ABP8WLE7_9ACTN</name>
<evidence type="ECO:0000256" key="1">
    <source>
        <dbReference type="SAM" id="Phobius"/>
    </source>
</evidence>
<feature type="transmembrane region" description="Helical" evidence="1">
    <location>
        <begin position="45"/>
        <end position="64"/>
    </location>
</feature>
<comment type="caution">
    <text evidence="2">The sequence shown here is derived from an EMBL/GenBank/DDBJ whole genome shotgun (WGS) entry which is preliminary data.</text>
</comment>
<evidence type="ECO:0000313" key="2">
    <source>
        <dbReference type="EMBL" id="GAA4691042.1"/>
    </source>
</evidence>
<sequence length="220" mass="23034">MSPTHDLKRALQSAAESGRPAVDPADDLARAVAAARARSRRRFRVGLAGVASVAVLGVGAAVVLDREPTDPAVSAPRPSGVELVSKQLDATPYTFDLTPKGWSVQAQNPTGVTIVPDDGSTSDDPDVFVGKLVIMFDANPPDGRVLHHDGRRFWVAGTSGRTTLAARLSGYTTVATHTRDDEPAGVVRIQYPNGAGWDEPSMVAFLASVHVGPGARHGLG</sequence>
<keyword evidence="1" id="KW-0812">Transmembrane</keyword>
<accession>A0ABP8WLE7</accession>
<reference evidence="3" key="1">
    <citation type="journal article" date="2019" name="Int. J. Syst. Evol. Microbiol.">
        <title>The Global Catalogue of Microorganisms (GCM) 10K type strain sequencing project: providing services to taxonomists for standard genome sequencing and annotation.</title>
        <authorList>
            <consortium name="The Broad Institute Genomics Platform"/>
            <consortium name="The Broad Institute Genome Sequencing Center for Infectious Disease"/>
            <person name="Wu L."/>
            <person name="Ma J."/>
        </authorList>
    </citation>
    <scope>NUCLEOTIDE SEQUENCE [LARGE SCALE GENOMIC DNA]</scope>
    <source>
        <strain evidence="3">JCM 18531</strain>
    </source>
</reference>
<dbReference type="EMBL" id="BAABKM010000001">
    <property type="protein sequence ID" value="GAA4691042.1"/>
    <property type="molecule type" value="Genomic_DNA"/>
</dbReference>
<protein>
    <submittedName>
        <fullName evidence="2">Uncharacterized protein</fullName>
    </submittedName>
</protein>
<proteinExistence type="predicted"/>
<gene>
    <name evidence="2" type="ORF">GCM10023349_02070</name>
</gene>